<dbReference type="AlphaFoldDB" id="A0A833V6Q6"/>
<dbReference type="GO" id="GO:0003700">
    <property type="term" value="F:DNA-binding transcription factor activity"/>
    <property type="evidence" value="ECO:0007669"/>
    <property type="project" value="UniProtKB-UniRule"/>
</dbReference>
<evidence type="ECO:0000256" key="1">
    <source>
        <dbReference type="ARBA" id="ARBA00022723"/>
    </source>
</evidence>
<evidence type="ECO:0000256" key="6">
    <source>
        <dbReference type="ARBA" id="ARBA00023163"/>
    </source>
</evidence>
<comment type="subcellular location">
    <subcellularLocation>
        <location evidence="8 9">Nucleus</location>
    </subcellularLocation>
</comment>
<dbReference type="InterPro" id="IPR003851">
    <property type="entry name" value="Znf_Dof"/>
</dbReference>
<name>A0A833V6Q6_9POAL</name>
<feature type="domain" description="Dof-type" evidence="11">
    <location>
        <begin position="26"/>
        <end position="80"/>
    </location>
</feature>
<dbReference type="PROSITE" id="PS50884">
    <property type="entry name" value="ZF_DOF_2"/>
    <property type="match status" value="1"/>
</dbReference>
<organism evidence="12 13">
    <name type="scientific">Carex littledalei</name>
    <dbReference type="NCBI Taxonomy" id="544730"/>
    <lineage>
        <taxon>Eukaryota</taxon>
        <taxon>Viridiplantae</taxon>
        <taxon>Streptophyta</taxon>
        <taxon>Embryophyta</taxon>
        <taxon>Tracheophyta</taxon>
        <taxon>Spermatophyta</taxon>
        <taxon>Magnoliopsida</taxon>
        <taxon>Liliopsida</taxon>
        <taxon>Poales</taxon>
        <taxon>Cyperaceae</taxon>
        <taxon>Cyperoideae</taxon>
        <taxon>Cariceae</taxon>
        <taxon>Carex</taxon>
        <taxon>Carex subgen. Euthyceras</taxon>
    </lineage>
</organism>
<keyword evidence="1 9" id="KW-0479">Metal-binding</keyword>
<dbReference type="PROSITE" id="PS01361">
    <property type="entry name" value="ZF_DOF_1"/>
    <property type="match status" value="1"/>
</dbReference>
<accession>A0A833V6Q6</accession>
<keyword evidence="4 9" id="KW-0805">Transcription regulation</keyword>
<dbReference type="GO" id="GO:0003677">
    <property type="term" value="F:DNA binding"/>
    <property type="evidence" value="ECO:0007669"/>
    <property type="project" value="UniProtKB-UniRule"/>
</dbReference>
<evidence type="ECO:0000256" key="10">
    <source>
        <dbReference type="SAM" id="MobiDB-lite"/>
    </source>
</evidence>
<keyword evidence="5 8" id="KW-0238">DNA-binding</keyword>
<feature type="region of interest" description="Disordered" evidence="10">
    <location>
        <begin position="70"/>
        <end position="90"/>
    </location>
</feature>
<protein>
    <recommendedName>
        <fullName evidence="9">Dof zinc finger protein</fullName>
    </recommendedName>
</protein>
<feature type="compositionally biased region" description="Basic residues" evidence="10">
    <location>
        <begin position="75"/>
        <end position="89"/>
    </location>
</feature>
<keyword evidence="13" id="KW-1185">Reference proteome</keyword>
<evidence type="ECO:0000256" key="2">
    <source>
        <dbReference type="ARBA" id="ARBA00022771"/>
    </source>
</evidence>
<feature type="compositionally biased region" description="Polar residues" evidence="10">
    <location>
        <begin position="1"/>
        <end position="17"/>
    </location>
</feature>
<dbReference type="GO" id="GO:0008270">
    <property type="term" value="F:zinc ion binding"/>
    <property type="evidence" value="ECO:0007669"/>
    <property type="project" value="UniProtKB-KW"/>
</dbReference>
<keyword evidence="3 9" id="KW-0862">Zinc</keyword>
<evidence type="ECO:0000313" key="12">
    <source>
        <dbReference type="EMBL" id="KAF3326577.1"/>
    </source>
</evidence>
<proteinExistence type="predicted"/>
<evidence type="ECO:0000256" key="9">
    <source>
        <dbReference type="RuleBase" id="RU369094"/>
    </source>
</evidence>
<dbReference type="EMBL" id="SWLB01000018">
    <property type="protein sequence ID" value="KAF3326577.1"/>
    <property type="molecule type" value="Genomic_DNA"/>
</dbReference>
<dbReference type="Pfam" id="PF02701">
    <property type="entry name" value="Zn_ribbon_Dof"/>
    <property type="match status" value="1"/>
</dbReference>
<dbReference type="Proteomes" id="UP000623129">
    <property type="component" value="Unassembled WGS sequence"/>
</dbReference>
<dbReference type="PANTHER" id="PTHR31992">
    <property type="entry name" value="DOF ZINC FINGER PROTEIN DOF1.4-RELATED"/>
    <property type="match status" value="1"/>
</dbReference>
<gene>
    <name evidence="12" type="ORF">FCM35_KLT08207</name>
</gene>
<evidence type="ECO:0000313" key="13">
    <source>
        <dbReference type="Proteomes" id="UP000623129"/>
    </source>
</evidence>
<evidence type="ECO:0000256" key="7">
    <source>
        <dbReference type="ARBA" id="ARBA00023242"/>
    </source>
</evidence>
<keyword evidence="6 9" id="KW-0804">Transcription</keyword>
<evidence type="ECO:0000256" key="5">
    <source>
        <dbReference type="ARBA" id="ARBA00023125"/>
    </source>
</evidence>
<sequence length="170" mass="18879">MQMQMQVPDSNSNSNPETKMVKHEQLDCPRCGSNNTKFCYYNNYNTSQPRHFCKNCRRYWTKGGALRNVPIGGGTRKKSSKRLSKKHLAKTGVSAPVVEGPTGQPQPVPMGVYQTMIPAELSGYFSNFNLSVAGLQLTVPEMHSSTESSGGENEMFSLNGDLSYLYGVWK</sequence>
<keyword evidence="7 8" id="KW-0539">Nucleus</keyword>
<keyword evidence="2 8" id="KW-0863">Zinc-finger</keyword>
<dbReference type="InterPro" id="IPR045174">
    <property type="entry name" value="Dof"/>
</dbReference>
<evidence type="ECO:0000256" key="8">
    <source>
        <dbReference type="PROSITE-ProRule" id="PRU00071"/>
    </source>
</evidence>
<evidence type="ECO:0000259" key="11">
    <source>
        <dbReference type="PROSITE" id="PS50884"/>
    </source>
</evidence>
<comment type="caution">
    <text evidence="12">The sequence shown here is derived from an EMBL/GenBank/DDBJ whole genome shotgun (WGS) entry which is preliminary data.</text>
</comment>
<comment type="function">
    <text evidence="9">Transcription factor that binds specifically to a 5'-AA[AG]G-3' consensus core sequence.</text>
</comment>
<reference evidence="12" key="1">
    <citation type="submission" date="2020-01" db="EMBL/GenBank/DDBJ databases">
        <title>Genome sequence of Kobresia littledalei, the first chromosome-level genome in the family Cyperaceae.</title>
        <authorList>
            <person name="Qu G."/>
        </authorList>
    </citation>
    <scope>NUCLEOTIDE SEQUENCE</scope>
    <source>
        <strain evidence="12">C.B.Clarke</strain>
        <tissue evidence="12">Leaf</tissue>
    </source>
</reference>
<dbReference type="GO" id="GO:0005634">
    <property type="term" value="C:nucleus"/>
    <property type="evidence" value="ECO:0007669"/>
    <property type="project" value="UniProtKB-SubCell"/>
</dbReference>
<evidence type="ECO:0000256" key="4">
    <source>
        <dbReference type="ARBA" id="ARBA00023015"/>
    </source>
</evidence>
<dbReference type="OrthoDB" id="1927254at2759"/>
<evidence type="ECO:0000256" key="3">
    <source>
        <dbReference type="ARBA" id="ARBA00022833"/>
    </source>
</evidence>
<feature type="region of interest" description="Disordered" evidence="10">
    <location>
        <begin position="1"/>
        <end position="21"/>
    </location>
</feature>